<organism evidence="1 2">
    <name type="scientific">Kribbella capetownensis</name>
    <dbReference type="NCBI Taxonomy" id="1572659"/>
    <lineage>
        <taxon>Bacteria</taxon>
        <taxon>Bacillati</taxon>
        <taxon>Actinomycetota</taxon>
        <taxon>Actinomycetes</taxon>
        <taxon>Propionibacteriales</taxon>
        <taxon>Kribbellaceae</taxon>
        <taxon>Kribbella</taxon>
    </lineage>
</organism>
<protein>
    <submittedName>
        <fullName evidence="1">DUF2961 domain-containing protein</fullName>
    </submittedName>
</protein>
<gene>
    <name evidence="1" type="ORF">E0H75_03705</name>
</gene>
<proteinExistence type="predicted"/>
<name>A0A4R0K2G6_9ACTN</name>
<dbReference type="Gene3D" id="2.60.120.1390">
    <property type="match status" value="1"/>
</dbReference>
<comment type="caution">
    <text evidence="1">The sequence shown here is derived from an EMBL/GenBank/DDBJ whole genome shotgun (WGS) entry which is preliminary data.</text>
</comment>
<dbReference type="RefSeq" id="WP_131511596.1">
    <property type="nucleotide sequence ID" value="NZ_SJKD01000001.1"/>
</dbReference>
<keyword evidence="2" id="KW-1185">Reference proteome</keyword>
<accession>A0A4R0K2G6</accession>
<dbReference type="InterPro" id="IPR021345">
    <property type="entry name" value="DUF2961"/>
</dbReference>
<reference evidence="1 2" key="1">
    <citation type="submission" date="2019-02" db="EMBL/GenBank/DDBJ databases">
        <title>Kribbella capetownensis sp. nov. and Kribbella speibonae sp. nov., isolated from soil.</title>
        <authorList>
            <person name="Curtis S.M."/>
            <person name="Norton I."/>
            <person name="Everest G.J."/>
            <person name="Meyers P.R."/>
        </authorList>
    </citation>
    <scope>NUCLEOTIDE SEQUENCE [LARGE SCALE GENOMIC DNA]</scope>
    <source>
        <strain evidence="1 2">YM53</strain>
    </source>
</reference>
<dbReference type="Pfam" id="PF11175">
    <property type="entry name" value="DUF2961"/>
    <property type="match status" value="1"/>
</dbReference>
<evidence type="ECO:0000313" key="1">
    <source>
        <dbReference type="EMBL" id="TCC52864.1"/>
    </source>
</evidence>
<dbReference type="OrthoDB" id="2518538at2"/>
<evidence type="ECO:0000313" key="2">
    <source>
        <dbReference type="Proteomes" id="UP000293342"/>
    </source>
</evidence>
<dbReference type="AlphaFoldDB" id="A0A4R0K2G6"/>
<sequence>MGDFNGLDVHLGNVARLSAARTYSISAENPDGSKAGGARATEGAYSRQARELGPGWKMAPCIPLAPESTTTIADIEGPGAITHVWITVDSKLWRSLVLRAYWDDEETPSIEVPLGDFFCNGWGQHCQVSSAPIAVNPSGGFNSYWQMPFRGRAKLTIENLLETEVPELFYQVDFVKTEVPDDTAYLHAQWRRSNPIPYGEVHTLLDGVRGQGQYVGTYLAWGCNNSGWWGEGEVKFYLDGDDEYPTICGTGTEDYFGGAWGFIHPEGEYATFTTPYLGMPQALHPDGFMKNQQRFGLYRWHIADTIRFTEDLRVTVQALGWRRDGRLLQLQDDVASTSFWYQTEPHAPFPSMPGKDYLEVI</sequence>
<dbReference type="EMBL" id="SJKD01000001">
    <property type="protein sequence ID" value="TCC52864.1"/>
    <property type="molecule type" value="Genomic_DNA"/>
</dbReference>
<dbReference type="Proteomes" id="UP000293342">
    <property type="component" value="Unassembled WGS sequence"/>
</dbReference>